<dbReference type="FunFam" id="2.20.25.80:FF:000006">
    <property type="entry name" value="WRKY transcription factor"/>
    <property type="match status" value="1"/>
</dbReference>
<dbReference type="SUPFAM" id="SSF118290">
    <property type="entry name" value="WRKY DNA-binding domain"/>
    <property type="match status" value="2"/>
</dbReference>
<feature type="region of interest" description="Disordered" evidence="7">
    <location>
        <begin position="410"/>
        <end position="432"/>
    </location>
</feature>
<proteinExistence type="predicted"/>
<feature type="domain" description="WRKY" evidence="8">
    <location>
        <begin position="355"/>
        <end position="420"/>
    </location>
</feature>
<sequence>MVETKETEKIVIAKPVACRPIAFSKLKSFSTVLSGAVDASPPATFPETSVPIIRPRTGRFKPTFITNSVGAEALDTEASNRSKEVLETRGVSNVVYKPIAKLVSKKTIAFLANLGENGINPSRERAITNIIAPTQPSNQARSQYDLTSNTHRGFPVQSGKNVNNTTLENFENDNKLLTNNAYNRASYDGHNWRKYGQKLVKGSDFPRSYYKCTYTNCPVKKKVEKTLDGQIAEIVYMGEHNHPQPQPQTLDYNNDVATRNRVKNPNQPENENNIESSGQSNFVFSVPPINDQFVAASSNSSLPLSGDCEEVSESLEVNFKSKRTKHKHENQLSKESSIVVERGSSEPRIVVEKNNDPGTSGDGFRWRKYGQKVVKGKIYPRSYYRCTSPKCNVRKYVERMSEDPNNFISTYEGKHNHSAETSKNARTKNKIG</sequence>
<evidence type="ECO:0000256" key="1">
    <source>
        <dbReference type="ARBA" id="ARBA00004123"/>
    </source>
</evidence>
<keyword evidence="4" id="KW-0238">DNA-binding</keyword>
<dbReference type="InterPro" id="IPR036576">
    <property type="entry name" value="WRKY_dom_sf"/>
</dbReference>
<dbReference type="PROSITE" id="PS50811">
    <property type="entry name" value="WRKY"/>
    <property type="match status" value="2"/>
</dbReference>
<evidence type="ECO:0000313" key="10">
    <source>
        <dbReference type="Proteomes" id="UP001632038"/>
    </source>
</evidence>
<evidence type="ECO:0000256" key="5">
    <source>
        <dbReference type="ARBA" id="ARBA00023163"/>
    </source>
</evidence>
<dbReference type="GO" id="GO:0003677">
    <property type="term" value="F:DNA binding"/>
    <property type="evidence" value="ECO:0007669"/>
    <property type="project" value="UniProtKB-KW"/>
</dbReference>
<dbReference type="AlphaFoldDB" id="A0ABD3CG35"/>
<dbReference type="Pfam" id="PF03106">
    <property type="entry name" value="WRKY"/>
    <property type="match status" value="2"/>
</dbReference>
<evidence type="ECO:0000259" key="8">
    <source>
        <dbReference type="PROSITE" id="PS50811"/>
    </source>
</evidence>
<accession>A0ABD3CG35</accession>
<keyword evidence="3" id="KW-0805">Transcription regulation</keyword>
<dbReference type="PANTHER" id="PTHR31221:SF90">
    <property type="entry name" value="WRKY TRANSCRIPTION FACTOR 44"/>
    <property type="match status" value="1"/>
</dbReference>
<dbReference type="Gene3D" id="2.20.25.80">
    <property type="entry name" value="WRKY domain"/>
    <property type="match status" value="2"/>
</dbReference>
<dbReference type="SMART" id="SM00774">
    <property type="entry name" value="WRKY"/>
    <property type="match status" value="2"/>
</dbReference>
<dbReference type="PANTHER" id="PTHR31221">
    <property type="entry name" value="WRKY TRANSCRIPTION FACTOR PROTEIN 1-RELATED"/>
    <property type="match status" value="1"/>
</dbReference>
<protein>
    <recommendedName>
        <fullName evidence="8">WRKY domain-containing protein</fullName>
    </recommendedName>
</protein>
<comment type="subcellular location">
    <subcellularLocation>
        <location evidence="1">Nucleus</location>
    </subcellularLocation>
</comment>
<dbReference type="GO" id="GO:0005634">
    <property type="term" value="C:nucleus"/>
    <property type="evidence" value="ECO:0007669"/>
    <property type="project" value="UniProtKB-SubCell"/>
</dbReference>
<evidence type="ECO:0000313" key="9">
    <source>
        <dbReference type="EMBL" id="KAL3628563.1"/>
    </source>
</evidence>
<dbReference type="InterPro" id="IPR003657">
    <property type="entry name" value="WRKY_dom"/>
</dbReference>
<evidence type="ECO:0000256" key="4">
    <source>
        <dbReference type="ARBA" id="ARBA00023125"/>
    </source>
</evidence>
<name>A0ABD3CG35_9LAMI</name>
<keyword evidence="6" id="KW-0539">Nucleus</keyword>
<feature type="domain" description="WRKY" evidence="8">
    <location>
        <begin position="188"/>
        <end position="245"/>
    </location>
</feature>
<gene>
    <name evidence="9" type="ORF">CASFOL_027609</name>
</gene>
<evidence type="ECO:0000256" key="6">
    <source>
        <dbReference type="ARBA" id="ARBA00023242"/>
    </source>
</evidence>
<reference evidence="10" key="1">
    <citation type="journal article" date="2024" name="IScience">
        <title>Strigolactones Initiate the Formation of Haustorium-like Structures in Castilleja.</title>
        <authorList>
            <person name="Buerger M."/>
            <person name="Peterson D."/>
            <person name="Chory J."/>
        </authorList>
    </citation>
    <scope>NUCLEOTIDE SEQUENCE [LARGE SCALE GENOMIC DNA]</scope>
</reference>
<organism evidence="9 10">
    <name type="scientific">Castilleja foliolosa</name>
    <dbReference type="NCBI Taxonomy" id="1961234"/>
    <lineage>
        <taxon>Eukaryota</taxon>
        <taxon>Viridiplantae</taxon>
        <taxon>Streptophyta</taxon>
        <taxon>Embryophyta</taxon>
        <taxon>Tracheophyta</taxon>
        <taxon>Spermatophyta</taxon>
        <taxon>Magnoliopsida</taxon>
        <taxon>eudicotyledons</taxon>
        <taxon>Gunneridae</taxon>
        <taxon>Pentapetalae</taxon>
        <taxon>asterids</taxon>
        <taxon>lamiids</taxon>
        <taxon>Lamiales</taxon>
        <taxon>Orobanchaceae</taxon>
        <taxon>Pedicularideae</taxon>
        <taxon>Castillejinae</taxon>
        <taxon>Castilleja</taxon>
    </lineage>
</organism>
<evidence type="ECO:0000256" key="3">
    <source>
        <dbReference type="ARBA" id="ARBA00023015"/>
    </source>
</evidence>
<comment type="caution">
    <text evidence="9">The sequence shown here is derived from an EMBL/GenBank/DDBJ whole genome shotgun (WGS) entry which is preliminary data.</text>
</comment>
<keyword evidence="2" id="KW-0677">Repeat</keyword>
<keyword evidence="5" id="KW-0804">Transcription</keyword>
<dbReference type="InterPro" id="IPR044810">
    <property type="entry name" value="WRKY_plant"/>
</dbReference>
<dbReference type="EMBL" id="JAVIJP010000036">
    <property type="protein sequence ID" value="KAL3628563.1"/>
    <property type="molecule type" value="Genomic_DNA"/>
</dbReference>
<dbReference type="Proteomes" id="UP001632038">
    <property type="component" value="Unassembled WGS sequence"/>
</dbReference>
<evidence type="ECO:0000256" key="2">
    <source>
        <dbReference type="ARBA" id="ARBA00022737"/>
    </source>
</evidence>
<evidence type="ECO:0000256" key="7">
    <source>
        <dbReference type="SAM" id="MobiDB-lite"/>
    </source>
</evidence>
<keyword evidence="10" id="KW-1185">Reference proteome</keyword>